<dbReference type="OrthoDB" id="9081907at2"/>
<protein>
    <recommendedName>
        <fullName evidence="3">Antitoxin Xre/MbcA/ParS-like toxin-binding domain-containing protein</fullName>
    </recommendedName>
</protein>
<dbReference type="Proteomes" id="UP000252884">
    <property type="component" value="Unassembled WGS sequence"/>
</dbReference>
<proteinExistence type="predicted"/>
<dbReference type="EMBL" id="QPJK01000004">
    <property type="protein sequence ID" value="RCW71799.1"/>
    <property type="molecule type" value="Genomic_DNA"/>
</dbReference>
<keyword evidence="2" id="KW-1185">Reference proteome</keyword>
<comment type="caution">
    <text evidence="1">The sequence shown here is derived from an EMBL/GenBank/DDBJ whole genome shotgun (WGS) entry which is preliminary data.</text>
</comment>
<gene>
    <name evidence="1" type="ORF">DES41_104619</name>
</gene>
<dbReference type="AlphaFoldDB" id="A0A368XWF9"/>
<evidence type="ECO:0000313" key="2">
    <source>
        <dbReference type="Proteomes" id="UP000252884"/>
    </source>
</evidence>
<name>A0A368XWF9_9BURK</name>
<organism evidence="1 2">
    <name type="scientific">Pseudorhodoferax soli</name>
    <dbReference type="NCBI Taxonomy" id="545864"/>
    <lineage>
        <taxon>Bacteria</taxon>
        <taxon>Pseudomonadati</taxon>
        <taxon>Pseudomonadota</taxon>
        <taxon>Betaproteobacteria</taxon>
        <taxon>Burkholderiales</taxon>
        <taxon>Comamonadaceae</taxon>
    </lineage>
</organism>
<accession>A0A368XWF9</accession>
<dbReference type="RefSeq" id="WP_114468969.1">
    <property type="nucleotide sequence ID" value="NZ_QPJK01000004.1"/>
</dbReference>
<evidence type="ECO:0000313" key="1">
    <source>
        <dbReference type="EMBL" id="RCW71799.1"/>
    </source>
</evidence>
<reference evidence="1 2" key="1">
    <citation type="submission" date="2018-07" db="EMBL/GenBank/DDBJ databases">
        <title>Genomic Encyclopedia of Type Strains, Phase IV (KMG-IV): sequencing the most valuable type-strain genomes for metagenomic binning, comparative biology and taxonomic classification.</title>
        <authorList>
            <person name="Goeker M."/>
        </authorList>
    </citation>
    <scope>NUCLEOTIDE SEQUENCE [LARGE SCALE GENOMIC DNA]</scope>
    <source>
        <strain evidence="1 2">DSM 21634</strain>
    </source>
</reference>
<evidence type="ECO:0008006" key="3">
    <source>
        <dbReference type="Google" id="ProtNLM"/>
    </source>
</evidence>
<sequence>MKSFAQPPLLDTIENLILQGHLVPLRDFQALMGWTSSRSVARALVAQRIFAMDVEGQPYFPAFFADAIYSRRHLAAVTKQLGDLPGGAKLQFFGSRKGSLNGQTPLEALAAGWLETILRLAAAYAES</sequence>